<keyword evidence="7" id="KW-0808">Transferase</keyword>
<evidence type="ECO:0000256" key="5">
    <source>
        <dbReference type="PIRSR" id="PIRSR000524-50"/>
    </source>
</evidence>
<dbReference type="PANTHER" id="PTHR21152:SF40">
    <property type="entry name" value="ALANINE--GLYOXYLATE AMINOTRANSFERASE"/>
    <property type="match status" value="1"/>
</dbReference>
<reference evidence="8" key="1">
    <citation type="submission" date="2016-10" db="EMBL/GenBank/DDBJ databases">
        <authorList>
            <person name="Varghese N."/>
            <person name="Submissions S."/>
        </authorList>
    </citation>
    <scope>NUCLEOTIDE SEQUENCE [LARGE SCALE GENOMIC DNA]</scope>
    <source>
        <strain evidence="8">CECT 8338</strain>
    </source>
</reference>
<dbReference type="Pfam" id="PF00266">
    <property type="entry name" value="Aminotran_5"/>
    <property type="match status" value="1"/>
</dbReference>
<keyword evidence="8" id="KW-1185">Reference proteome</keyword>
<gene>
    <name evidence="7" type="ORF">SAMN05216210_3084</name>
</gene>
<evidence type="ECO:0000259" key="6">
    <source>
        <dbReference type="Pfam" id="PF00266"/>
    </source>
</evidence>
<dbReference type="Gene3D" id="3.40.640.10">
    <property type="entry name" value="Type I PLP-dependent aspartate aminotransferase-like (Major domain)"/>
    <property type="match status" value="1"/>
</dbReference>
<evidence type="ECO:0000256" key="4">
    <source>
        <dbReference type="PIRSR" id="PIRSR000524-1"/>
    </source>
</evidence>
<evidence type="ECO:0000256" key="2">
    <source>
        <dbReference type="ARBA" id="ARBA00009236"/>
    </source>
</evidence>
<comment type="similarity">
    <text evidence="2">Belongs to the class-V pyridoxal-phosphate-dependent aminotransferase family.</text>
</comment>
<dbReference type="STRING" id="1434072.SAMN05216210_3084"/>
<organism evidence="7 8">
    <name type="scientific">Halopseudomonas salegens</name>
    <dbReference type="NCBI Taxonomy" id="1434072"/>
    <lineage>
        <taxon>Bacteria</taxon>
        <taxon>Pseudomonadati</taxon>
        <taxon>Pseudomonadota</taxon>
        <taxon>Gammaproteobacteria</taxon>
        <taxon>Pseudomonadales</taxon>
        <taxon>Pseudomonadaceae</taxon>
        <taxon>Halopseudomonas</taxon>
    </lineage>
</organism>
<comment type="cofactor">
    <cofactor evidence="1 5">
        <name>pyridoxal 5'-phosphate</name>
        <dbReference type="ChEBI" id="CHEBI:597326"/>
    </cofactor>
</comment>
<dbReference type="GO" id="GO:0008453">
    <property type="term" value="F:alanine-glyoxylate transaminase activity"/>
    <property type="evidence" value="ECO:0007669"/>
    <property type="project" value="TreeGrafter"/>
</dbReference>
<feature type="modified residue" description="N6-(pyridoxal phosphate)lysine" evidence="5">
    <location>
        <position position="197"/>
    </location>
</feature>
<name>A0A1H2HK29_9GAMM</name>
<dbReference type="OrthoDB" id="9766472at2"/>
<dbReference type="Gene3D" id="3.90.1150.10">
    <property type="entry name" value="Aspartate Aminotransferase, domain 1"/>
    <property type="match status" value="1"/>
</dbReference>
<feature type="domain" description="Aminotransferase class V" evidence="6">
    <location>
        <begin position="22"/>
        <end position="298"/>
    </location>
</feature>
<accession>A0A1H2HK29</accession>
<evidence type="ECO:0000313" key="7">
    <source>
        <dbReference type="EMBL" id="SDU31928.1"/>
    </source>
</evidence>
<dbReference type="SUPFAM" id="SSF53383">
    <property type="entry name" value="PLP-dependent transferases"/>
    <property type="match status" value="1"/>
</dbReference>
<sequence>MSTLHPAIDPEGLLEYSVVFTDRSLNHMSQTFQQVMRDISSTLKGVYNAEAVVVVPGGGTYGMESVARQFAQDQTCLVIRNGWFSYRWTQIFEMGRLPAQEIVLKARQTGTDAQSPFAPAPIEEVVAEIHAQKPQVVFAPHVETSAGIILPDDYLRQVAEATHAVGGLFVLDCIASGTIWVDMQDTGVDVLISAPQKGWSASPCSALVMLSERALARLEQTTSSSFAADLKKWHQIMQAYENGGHAYHATMPTDALKQFRDTMLETYDYGFDRVRDEQWELGRAVRALLKEKGFVSVAAEGFEAPGVVVSYTSDDMIHSGKAFLAQGLQTAAGVPLMCDEPASFKTFRIGLFGLDKLHNVERSVANLQQALDSL</sequence>
<keyword evidence="7" id="KW-0032">Aminotransferase</keyword>
<dbReference type="Proteomes" id="UP000243924">
    <property type="component" value="Chromosome I"/>
</dbReference>
<proteinExistence type="inferred from homology"/>
<dbReference type="PANTHER" id="PTHR21152">
    <property type="entry name" value="AMINOTRANSFERASE CLASS V"/>
    <property type="match status" value="1"/>
</dbReference>
<dbReference type="InterPro" id="IPR024169">
    <property type="entry name" value="SP_NH2Trfase/AEP_transaminase"/>
</dbReference>
<dbReference type="InterPro" id="IPR015422">
    <property type="entry name" value="PyrdxlP-dep_Trfase_small"/>
</dbReference>
<dbReference type="EMBL" id="LT629787">
    <property type="protein sequence ID" value="SDU31928.1"/>
    <property type="molecule type" value="Genomic_DNA"/>
</dbReference>
<evidence type="ECO:0000313" key="8">
    <source>
        <dbReference type="Proteomes" id="UP000243924"/>
    </source>
</evidence>
<dbReference type="InterPro" id="IPR015421">
    <property type="entry name" value="PyrdxlP-dep_Trfase_major"/>
</dbReference>
<dbReference type="InterPro" id="IPR015424">
    <property type="entry name" value="PyrdxlP-dep_Trfase"/>
</dbReference>
<dbReference type="InterPro" id="IPR000192">
    <property type="entry name" value="Aminotrans_V_dom"/>
</dbReference>
<dbReference type="GO" id="GO:0004760">
    <property type="term" value="F:L-serine-pyruvate transaminase activity"/>
    <property type="evidence" value="ECO:0007669"/>
    <property type="project" value="TreeGrafter"/>
</dbReference>
<dbReference type="AlphaFoldDB" id="A0A1H2HK29"/>
<evidence type="ECO:0000256" key="1">
    <source>
        <dbReference type="ARBA" id="ARBA00001933"/>
    </source>
</evidence>
<keyword evidence="3 5" id="KW-0663">Pyridoxal phosphate</keyword>
<dbReference type="RefSeq" id="WP_092388641.1">
    <property type="nucleotide sequence ID" value="NZ_LT629787.1"/>
</dbReference>
<feature type="binding site" evidence="4">
    <location>
        <position position="348"/>
    </location>
    <ligand>
        <name>substrate</name>
    </ligand>
</feature>
<dbReference type="PIRSF" id="PIRSF000524">
    <property type="entry name" value="SPT"/>
    <property type="match status" value="1"/>
</dbReference>
<evidence type="ECO:0000256" key="3">
    <source>
        <dbReference type="ARBA" id="ARBA00022898"/>
    </source>
</evidence>
<dbReference type="GO" id="GO:0019265">
    <property type="term" value="P:glycine biosynthetic process, by transamination of glyoxylate"/>
    <property type="evidence" value="ECO:0007669"/>
    <property type="project" value="TreeGrafter"/>
</dbReference>
<protein>
    <submittedName>
        <fullName evidence="7">Aspartate aminotransferase</fullName>
    </submittedName>
</protein>